<evidence type="ECO:0000259" key="3">
    <source>
        <dbReference type="Pfam" id="PF08541"/>
    </source>
</evidence>
<keyword evidence="2" id="KW-0012">Acyltransferase</keyword>
<dbReference type="InterPro" id="IPR013751">
    <property type="entry name" value="ACP_syn_III_N"/>
</dbReference>
<dbReference type="RefSeq" id="WP_189047634.1">
    <property type="nucleotide sequence ID" value="NZ_BMJQ01000008.1"/>
</dbReference>
<dbReference type="EMBL" id="BMJQ01000008">
    <property type="protein sequence ID" value="GGF24022.1"/>
    <property type="molecule type" value="Genomic_DNA"/>
</dbReference>
<evidence type="ECO:0000259" key="4">
    <source>
        <dbReference type="Pfam" id="PF08545"/>
    </source>
</evidence>
<evidence type="ECO:0000313" key="5">
    <source>
        <dbReference type="EMBL" id="GGF24022.1"/>
    </source>
</evidence>
<comment type="caution">
    <text evidence="5">The sequence shown here is derived from an EMBL/GenBank/DDBJ whole genome shotgun (WGS) entry which is preliminary data.</text>
</comment>
<reference evidence="5" key="1">
    <citation type="journal article" date="2014" name="Int. J. Syst. Evol. Microbiol.">
        <title>Complete genome sequence of Corynebacterium casei LMG S-19264T (=DSM 44701T), isolated from a smear-ripened cheese.</title>
        <authorList>
            <consortium name="US DOE Joint Genome Institute (JGI-PGF)"/>
            <person name="Walter F."/>
            <person name="Albersmeier A."/>
            <person name="Kalinowski J."/>
            <person name="Ruckert C."/>
        </authorList>
    </citation>
    <scope>NUCLEOTIDE SEQUENCE</scope>
    <source>
        <strain evidence="5">CGMCC 1.15725</strain>
    </source>
</reference>
<keyword evidence="1" id="KW-0808">Transferase</keyword>
<dbReference type="InterPro" id="IPR013747">
    <property type="entry name" value="ACP_syn_III_C"/>
</dbReference>
<feature type="domain" description="Beta-ketoacyl-[acyl-carrier-protein] synthase III C-terminal" evidence="3">
    <location>
        <begin position="248"/>
        <end position="336"/>
    </location>
</feature>
<evidence type="ECO:0000313" key="6">
    <source>
        <dbReference type="Proteomes" id="UP000646365"/>
    </source>
</evidence>
<feature type="domain" description="Beta-ketoacyl-[acyl-carrier-protein] synthase III N-terminal" evidence="4">
    <location>
        <begin position="113"/>
        <end position="189"/>
    </location>
</feature>
<protein>
    <submittedName>
        <fullName evidence="5">3-oxoacyl-ACP synthase</fullName>
    </submittedName>
</protein>
<dbReference type="PANTHER" id="PTHR34069">
    <property type="entry name" value="3-OXOACYL-[ACYL-CARRIER-PROTEIN] SYNTHASE 3"/>
    <property type="match status" value="1"/>
</dbReference>
<dbReference type="PANTHER" id="PTHR34069:SF2">
    <property type="entry name" value="BETA-KETOACYL-[ACYL-CARRIER-PROTEIN] SYNTHASE III"/>
    <property type="match status" value="1"/>
</dbReference>
<dbReference type="Proteomes" id="UP000646365">
    <property type="component" value="Unassembled WGS sequence"/>
</dbReference>
<gene>
    <name evidence="5" type="ORF">GCM10011611_32650</name>
</gene>
<sequence>MKATINGVRIAGLHAAVPTQRHSFVETPEMFSPEEARKLATSIGVRERRIAPPNMLASDLAVAAAERLLADLDWDPSTIDAIVFVTQGPDYLLPATACLMQKRLGLPTSCAAFDVNLGCSGYVYGLWLVSQLLAGSQGRRALLLCGDVSSRLLLPGDRSTRPLFGDAGAATALERSDEAAPIHVTVGTDARGAEHISIKAGGLRHNLVPVLRGGEAGTLYEDAHLHLNGPEIFTFTLRIVPALVRDILDHAGCDLDAIDYCVMHQANKFILEHLRNKTKIPPGKFIIDMESFGNTSSASIPLAICHSLSEPVATRRPKLLLGGFGVGWSWGGMVLDIGPIVTPGVIEVPEDFPRLAL</sequence>
<dbReference type="GO" id="GO:0044550">
    <property type="term" value="P:secondary metabolite biosynthetic process"/>
    <property type="evidence" value="ECO:0007669"/>
    <property type="project" value="TreeGrafter"/>
</dbReference>
<dbReference type="GO" id="GO:0006633">
    <property type="term" value="P:fatty acid biosynthetic process"/>
    <property type="evidence" value="ECO:0007669"/>
    <property type="project" value="InterPro"/>
</dbReference>
<dbReference type="Pfam" id="PF08545">
    <property type="entry name" value="ACP_syn_III"/>
    <property type="match status" value="1"/>
</dbReference>
<reference evidence="5" key="2">
    <citation type="submission" date="2020-09" db="EMBL/GenBank/DDBJ databases">
        <authorList>
            <person name="Sun Q."/>
            <person name="Zhou Y."/>
        </authorList>
    </citation>
    <scope>NUCLEOTIDE SEQUENCE</scope>
    <source>
        <strain evidence="5">CGMCC 1.15725</strain>
    </source>
</reference>
<accession>A0A8J2YUI7</accession>
<dbReference type="SUPFAM" id="SSF53901">
    <property type="entry name" value="Thiolase-like"/>
    <property type="match status" value="1"/>
</dbReference>
<evidence type="ECO:0000256" key="2">
    <source>
        <dbReference type="ARBA" id="ARBA00023315"/>
    </source>
</evidence>
<dbReference type="CDD" id="cd00830">
    <property type="entry name" value="KAS_III"/>
    <property type="match status" value="1"/>
</dbReference>
<organism evidence="5 6">
    <name type="scientific">Aliidongia dinghuensis</name>
    <dbReference type="NCBI Taxonomy" id="1867774"/>
    <lineage>
        <taxon>Bacteria</taxon>
        <taxon>Pseudomonadati</taxon>
        <taxon>Pseudomonadota</taxon>
        <taxon>Alphaproteobacteria</taxon>
        <taxon>Rhodospirillales</taxon>
        <taxon>Dongiaceae</taxon>
        <taxon>Aliidongia</taxon>
    </lineage>
</organism>
<dbReference type="Gene3D" id="3.40.47.10">
    <property type="match status" value="1"/>
</dbReference>
<dbReference type="GO" id="GO:0004315">
    <property type="term" value="F:3-oxoacyl-[acyl-carrier-protein] synthase activity"/>
    <property type="evidence" value="ECO:0007669"/>
    <property type="project" value="InterPro"/>
</dbReference>
<dbReference type="AlphaFoldDB" id="A0A8J2YUI7"/>
<evidence type="ECO:0000256" key="1">
    <source>
        <dbReference type="ARBA" id="ARBA00022679"/>
    </source>
</evidence>
<dbReference type="Pfam" id="PF08541">
    <property type="entry name" value="ACP_syn_III_C"/>
    <property type="match status" value="1"/>
</dbReference>
<dbReference type="InterPro" id="IPR016039">
    <property type="entry name" value="Thiolase-like"/>
</dbReference>
<keyword evidence="6" id="KW-1185">Reference proteome</keyword>
<name>A0A8J2YUI7_9PROT</name>
<proteinExistence type="predicted"/>